<dbReference type="AlphaFoldDB" id="A0A1K2HB70"/>
<dbReference type="EMBL" id="FPKR01000003">
    <property type="protein sequence ID" value="SFZ74003.1"/>
    <property type="molecule type" value="Genomic_DNA"/>
</dbReference>
<evidence type="ECO:0000313" key="3">
    <source>
        <dbReference type="Proteomes" id="UP000186513"/>
    </source>
</evidence>
<proteinExistence type="predicted"/>
<reference evidence="2 3" key="1">
    <citation type="submission" date="2016-11" db="EMBL/GenBank/DDBJ databases">
        <authorList>
            <person name="Jaros S."/>
            <person name="Januszkiewicz K."/>
            <person name="Wedrychowicz H."/>
        </authorList>
    </citation>
    <scope>NUCLEOTIDE SEQUENCE [LARGE SCALE GENOMIC DNA]</scope>
    <source>
        <strain evidence="2 3">DSM 18899</strain>
    </source>
</reference>
<feature type="signal peptide" evidence="1">
    <location>
        <begin position="1"/>
        <end position="19"/>
    </location>
</feature>
<evidence type="ECO:0000313" key="2">
    <source>
        <dbReference type="EMBL" id="SFZ74003.1"/>
    </source>
</evidence>
<dbReference type="OrthoDB" id="9131765at2"/>
<feature type="chain" id="PRO_5013176640" evidence="1">
    <location>
        <begin position="20"/>
        <end position="311"/>
    </location>
</feature>
<evidence type="ECO:0000256" key="1">
    <source>
        <dbReference type="SAM" id="SignalP"/>
    </source>
</evidence>
<protein>
    <submittedName>
        <fullName evidence="2">Uncharacterized protein</fullName>
    </submittedName>
</protein>
<accession>A0A1K2HB70</accession>
<dbReference type="Proteomes" id="UP000186513">
    <property type="component" value="Unassembled WGS sequence"/>
</dbReference>
<keyword evidence="3" id="KW-1185">Reference proteome</keyword>
<keyword evidence="1" id="KW-0732">Signal</keyword>
<gene>
    <name evidence="2" type="ORF">SAMN02745887_01079</name>
</gene>
<dbReference type="STRING" id="1121279.SAMN02745887_01079"/>
<dbReference type="RefSeq" id="WP_072427594.1">
    <property type="nucleotide sequence ID" value="NZ_FPKR01000003.1"/>
</dbReference>
<name>A0A1K2HB70_9NEIS</name>
<organism evidence="2 3">
    <name type="scientific">Chitinimonas taiwanensis DSM 18899</name>
    <dbReference type="NCBI Taxonomy" id="1121279"/>
    <lineage>
        <taxon>Bacteria</taxon>
        <taxon>Pseudomonadati</taxon>
        <taxon>Pseudomonadota</taxon>
        <taxon>Betaproteobacteria</taxon>
        <taxon>Neisseriales</taxon>
        <taxon>Chitinibacteraceae</taxon>
        <taxon>Chitinimonas</taxon>
    </lineage>
</organism>
<sequence length="311" mass="33562">MRHFILAASLALTLGSAQAAEATLDLKVRDLSADFVDFYDQANKPLPPVVAPAAGQPAPVQESLEDRRWRLFKKHYDFSAQSTPEAARAALDSAWPRYAGVLPQIEAGFDGIAAESSQAIGNLSKLQSLSQSMSLRLVTYVGAFEGRVWRDKEEDVVNLYLPLEVGADARLVPMARLLGETMLEKTAGWGSKPRTLAELVVGEGVVAHGAAAVAPGKGIEQYLGINADELARLRANRKTILSTMLPKLGDGSAATLDNYRGAQLAEARFAGWLLVEGFAKKKARYADMIRQKPADLTKVSQATMASINRAK</sequence>